<feature type="region of interest" description="Disordered" evidence="1">
    <location>
        <begin position="45"/>
        <end position="70"/>
    </location>
</feature>
<evidence type="ECO:0000313" key="3">
    <source>
        <dbReference type="Proteomes" id="UP000271222"/>
    </source>
</evidence>
<evidence type="ECO:0000256" key="1">
    <source>
        <dbReference type="SAM" id="MobiDB-lite"/>
    </source>
</evidence>
<proteinExistence type="predicted"/>
<accession>A0A454TTJ9</accession>
<comment type="caution">
    <text evidence="2">The sequence shown here is derived from an EMBL/GenBank/DDBJ whole genome shotgun (WGS) entry which is preliminary data.</text>
</comment>
<gene>
    <name evidence="2" type="ORF">EGA29_09425</name>
</gene>
<protein>
    <submittedName>
        <fullName evidence="2">Uncharacterized protein</fullName>
    </submittedName>
</protein>
<sequence>MDNTTGRRANRFKTPIAKRMCGDNEDFATHPERSGNAALIASRFPRPYGERKNQGNAFQQRHRANVDCAA</sequence>
<dbReference type="AlphaFoldDB" id="A0A454TTJ9"/>
<dbReference type="Proteomes" id="UP000271222">
    <property type="component" value="Unassembled WGS sequence"/>
</dbReference>
<reference evidence="2 3" key="1">
    <citation type="submission" date="2018-10" db="EMBL/GenBank/DDBJ databases">
        <title>Draft Genome Sequence of Ralstonia pseudosolanacearum (R. solanacearum phylotype I) Strain Tg03 Isolated from Luffa cylindrica in China.</title>
        <authorList>
            <person name="Yuan G.-Q."/>
            <person name="Li Q.-Q."/>
            <person name="Zhang Y.-W."/>
        </authorList>
    </citation>
    <scope>NUCLEOTIDE SEQUENCE [LARGE SCALE GENOMIC DNA]</scope>
    <source>
        <strain evidence="2 3">Tg03</strain>
    </source>
</reference>
<evidence type="ECO:0000313" key="2">
    <source>
        <dbReference type="EMBL" id="RNM08046.1"/>
    </source>
</evidence>
<organism evidence="2 3">
    <name type="scientific">Ralstonia pseudosolanacearum</name>
    <dbReference type="NCBI Taxonomy" id="1310165"/>
    <lineage>
        <taxon>Bacteria</taxon>
        <taxon>Pseudomonadati</taxon>
        <taxon>Pseudomonadota</taxon>
        <taxon>Betaproteobacteria</taxon>
        <taxon>Burkholderiales</taxon>
        <taxon>Burkholderiaceae</taxon>
        <taxon>Ralstonia</taxon>
        <taxon>Ralstonia solanacearum species complex</taxon>
    </lineage>
</organism>
<name>A0A454TTJ9_9RALS</name>
<dbReference type="EMBL" id="RJTL01000012">
    <property type="protein sequence ID" value="RNM08046.1"/>
    <property type="molecule type" value="Genomic_DNA"/>
</dbReference>